<evidence type="ECO:0000256" key="2">
    <source>
        <dbReference type="ARBA" id="ARBA00006251"/>
    </source>
</evidence>
<accession>A0A4Q2UCD9</accession>
<gene>
    <name evidence="6" type="ORF">D3273_00385</name>
</gene>
<keyword evidence="7" id="KW-1185">Reference proteome</keyword>
<dbReference type="RefSeq" id="WP_129222607.1">
    <property type="nucleotide sequence ID" value="NZ_QYBB01000001.1"/>
</dbReference>
<proteinExistence type="inferred from homology"/>
<evidence type="ECO:0000256" key="3">
    <source>
        <dbReference type="ARBA" id="ARBA00022679"/>
    </source>
</evidence>
<comment type="pathway">
    <text evidence="1">Carotenoid biosynthesis; phytoene biosynthesis.</text>
</comment>
<dbReference type="GO" id="GO:0016117">
    <property type="term" value="P:carotenoid biosynthetic process"/>
    <property type="evidence" value="ECO:0007669"/>
    <property type="project" value="UniProtKB-KW"/>
</dbReference>
<evidence type="ECO:0000313" key="7">
    <source>
        <dbReference type="Proteomes" id="UP000290759"/>
    </source>
</evidence>
<keyword evidence="3" id="KW-0808">Transferase</keyword>
<comment type="caution">
    <text evidence="6">The sequence shown here is derived from an EMBL/GenBank/DDBJ whole genome shotgun (WGS) entry which is preliminary data.</text>
</comment>
<keyword evidence="4" id="KW-0125">Carotenoid biosynthesis</keyword>
<dbReference type="Pfam" id="PF00494">
    <property type="entry name" value="SQS_PSY"/>
    <property type="match status" value="1"/>
</dbReference>
<dbReference type="GO" id="GO:0051996">
    <property type="term" value="F:squalene synthase [NAD(P)H] activity"/>
    <property type="evidence" value="ECO:0007669"/>
    <property type="project" value="InterPro"/>
</dbReference>
<dbReference type="SFLD" id="SFLDS00005">
    <property type="entry name" value="Isoprenoid_Synthase_Type_I"/>
    <property type="match status" value="1"/>
</dbReference>
<dbReference type="CDD" id="cd00683">
    <property type="entry name" value="Trans_IPPS_HH"/>
    <property type="match status" value="1"/>
</dbReference>
<reference evidence="6 7" key="2">
    <citation type="submission" date="2019-02" db="EMBL/GenBank/DDBJ databases">
        <title>'Lichenibacterium ramalinii' gen. nov. sp. nov., 'Lichenibacterium minor' gen. nov. sp. nov.</title>
        <authorList>
            <person name="Pankratov T."/>
        </authorList>
    </citation>
    <scope>NUCLEOTIDE SEQUENCE [LARGE SCALE GENOMIC DNA]</scope>
    <source>
        <strain evidence="6 7">RmlP026</strain>
    </source>
</reference>
<dbReference type="AlphaFoldDB" id="A0A4Q2UCD9"/>
<dbReference type="Gene3D" id="1.10.600.10">
    <property type="entry name" value="Farnesyl Diphosphate Synthase"/>
    <property type="match status" value="1"/>
</dbReference>
<reference evidence="6 7" key="1">
    <citation type="submission" date="2018-12" db="EMBL/GenBank/DDBJ databases">
        <authorList>
            <person name="Grouzdev D.S."/>
            <person name="Krutkina M.S."/>
        </authorList>
    </citation>
    <scope>NUCLEOTIDE SEQUENCE [LARGE SCALE GENOMIC DNA]</scope>
    <source>
        <strain evidence="6 7">RmlP026</strain>
    </source>
</reference>
<dbReference type="InterPro" id="IPR002060">
    <property type="entry name" value="Squ/phyt_synthse"/>
</dbReference>
<dbReference type="FunFam" id="1.10.600.10:FF:000020">
    <property type="entry name" value="Phytoene synthase"/>
    <property type="match status" value="1"/>
</dbReference>
<comment type="similarity">
    <text evidence="2">Belongs to the phytoene/squalene synthase family.</text>
</comment>
<dbReference type="InterPro" id="IPR008949">
    <property type="entry name" value="Isoprenoid_synthase_dom_sf"/>
</dbReference>
<protein>
    <submittedName>
        <fullName evidence="6">Phytoene/squalene synthase family protein</fullName>
    </submittedName>
</protein>
<dbReference type="EMBL" id="QYBB01000001">
    <property type="protein sequence ID" value="RYC33748.1"/>
    <property type="molecule type" value="Genomic_DNA"/>
</dbReference>
<organism evidence="6 7">
    <name type="scientific">Lichenibacterium minor</name>
    <dbReference type="NCBI Taxonomy" id="2316528"/>
    <lineage>
        <taxon>Bacteria</taxon>
        <taxon>Pseudomonadati</taxon>
        <taxon>Pseudomonadota</taxon>
        <taxon>Alphaproteobacteria</taxon>
        <taxon>Hyphomicrobiales</taxon>
        <taxon>Lichenihabitantaceae</taxon>
        <taxon>Lichenibacterium</taxon>
    </lineage>
</organism>
<evidence type="ECO:0000256" key="4">
    <source>
        <dbReference type="ARBA" id="ARBA00022746"/>
    </source>
</evidence>
<dbReference type="InterPro" id="IPR033904">
    <property type="entry name" value="Trans_IPPS_HH"/>
</dbReference>
<dbReference type="Proteomes" id="UP000290759">
    <property type="component" value="Unassembled WGS sequence"/>
</dbReference>
<dbReference type="InterPro" id="IPR044843">
    <property type="entry name" value="Trans_IPPS_bact-type"/>
</dbReference>
<dbReference type="InterPro" id="IPR019845">
    <property type="entry name" value="Squalene/phytoene_synthase_CS"/>
</dbReference>
<name>A0A4Q2UCD9_9HYPH</name>
<dbReference type="SFLD" id="SFLDG01018">
    <property type="entry name" value="Squalene/Phytoene_Synthase_Lik"/>
    <property type="match status" value="1"/>
</dbReference>
<sequence length="309" mass="33986">MSDAVSEASRQSIEAGSKSFAAAARLFAPGTRDSARLFYAWCRHCDDVIDGQAGGMGRVEQEGTPAERLAMLERRTRDAMAGVPQDDPAFAAFARVAAKHRIPERLPLDILNGFRMDVEDRRYGTLDDLLGYCYGVAGAVGVTMAVIMGVDPDDRAVLDRACDLGLAFQLTNIARDVMDDARIGRVYLPAELFGRDAVGADFVLDPANRRAVIEATHALLELAERYYASARVGIARLPWRSAWAVATALRVYREIGRRVRFSPDPWAARLSVPGWRKLWHVGIGTAQPALYRVVGTPPRRGLWTRSDIA</sequence>
<dbReference type="SFLD" id="SFLDG01212">
    <property type="entry name" value="Phytoene_synthase_like"/>
    <property type="match status" value="1"/>
</dbReference>
<dbReference type="OrthoDB" id="9807580at2"/>
<dbReference type="PANTHER" id="PTHR31480">
    <property type="entry name" value="BIFUNCTIONAL LYCOPENE CYCLASE/PHYTOENE SYNTHASE"/>
    <property type="match status" value="1"/>
</dbReference>
<comment type="cofactor">
    <cofactor evidence="5">
        <name>ATP</name>
        <dbReference type="ChEBI" id="CHEBI:30616"/>
    </cofactor>
</comment>
<dbReference type="PROSITE" id="PS01044">
    <property type="entry name" value="SQUALEN_PHYTOEN_SYN_1"/>
    <property type="match status" value="1"/>
</dbReference>
<dbReference type="GO" id="GO:0004311">
    <property type="term" value="F:geranylgeranyl diphosphate synthase activity"/>
    <property type="evidence" value="ECO:0007669"/>
    <property type="project" value="InterPro"/>
</dbReference>
<evidence type="ECO:0000313" key="6">
    <source>
        <dbReference type="EMBL" id="RYC33748.1"/>
    </source>
</evidence>
<evidence type="ECO:0000256" key="1">
    <source>
        <dbReference type="ARBA" id="ARBA00004684"/>
    </source>
</evidence>
<dbReference type="SUPFAM" id="SSF48576">
    <property type="entry name" value="Terpenoid synthases"/>
    <property type="match status" value="1"/>
</dbReference>
<evidence type="ECO:0000256" key="5">
    <source>
        <dbReference type="ARBA" id="ARBA00053028"/>
    </source>
</evidence>
<dbReference type="PROSITE" id="PS01045">
    <property type="entry name" value="SQUALEN_PHYTOEN_SYN_2"/>
    <property type="match status" value="1"/>
</dbReference>